<dbReference type="EMBL" id="JADEWZ010000019">
    <property type="protein sequence ID" value="MBE9116960.1"/>
    <property type="molecule type" value="Genomic_DNA"/>
</dbReference>
<accession>A0A8J7DXQ5</accession>
<dbReference type="AlphaFoldDB" id="A0A8J7DXQ5"/>
<dbReference type="RefSeq" id="WP_194030053.1">
    <property type="nucleotide sequence ID" value="NZ_JADEWZ010000019.1"/>
</dbReference>
<gene>
    <name evidence="1" type="ORF">IQ249_13725</name>
</gene>
<organism evidence="1 2">
    <name type="scientific">Lusitaniella coriacea LEGE 07157</name>
    <dbReference type="NCBI Taxonomy" id="945747"/>
    <lineage>
        <taxon>Bacteria</taxon>
        <taxon>Bacillati</taxon>
        <taxon>Cyanobacteriota</taxon>
        <taxon>Cyanophyceae</taxon>
        <taxon>Spirulinales</taxon>
        <taxon>Lusitaniellaceae</taxon>
        <taxon>Lusitaniella</taxon>
    </lineage>
</organism>
<protein>
    <submittedName>
        <fullName evidence="1">Uncharacterized protein</fullName>
    </submittedName>
</protein>
<reference evidence="1" key="1">
    <citation type="submission" date="2020-10" db="EMBL/GenBank/DDBJ databases">
        <authorList>
            <person name="Castelo-Branco R."/>
            <person name="Eusebio N."/>
            <person name="Adriana R."/>
            <person name="Vieira A."/>
            <person name="Brugerolle De Fraissinette N."/>
            <person name="Rezende De Castro R."/>
            <person name="Schneider M.P."/>
            <person name="Vasconcelos V."/>
            <person name="Leao P.N."/>
        </authorList>
    </citation>
    <scope>NUCLEOTIDE SEQUENCE</scope>
    <source>
        <strain evidence="1">LEGE 07157</strain>
    </source>
</reference>
<proteinExistence type="predicted"/>
<name>A0A8J7DXQ5_9CYAN</name>
<evidence type="ECO:0000313" key="1">
    <source>
        <dbReference type="EMBL" id="MBE9116960.1"/>
    </source>
</evidence>
<comment type="caution">
    <text evidence="1">The sequence shown here is derived from an EMBL/GenBank/DDBJ whole genome shotgun (WGS) entry which is preliminary data.</text>
</comment>
<sequence>MFQFPIPQKYALLPVTLVLSTFGTLHLGLSEVQAIPRVDKQHTVAIEGAVLNQQDDASTQSRRGQGRRI</sequence>
<dbReference type="Proteomes" id="UP000654482">
    <property type="component" value="Unassembled WGS sequence"/>
</dbReference>
<keyword evidence="2" id="KW-1185">Reference proteome</keyword>
<evidence type="ECO:0000313" key="2">
    <source>
        <dbReference type="Proteomes" id="UP000654482"/>
    </source>
</evidence>